<comment type="caution">
    <text evidence="2">The sequence shown here is derived from an EMBL/GenBank/DDBJ whole genome shotgun (WGS) entry which is preliminary data.</text>
</comment>
<dbReference type="InterPro" id="IPR011033">
    <property type="entry name" value="PRC_barrel-like_sf"/>
</dbReference>
<dbReference type="PANTHER" id="PTHR36505">
    <property type="entry name" value="BLR1072 PROTEIN"/>
    <property type="match status" value="1"/>
</dbReference>
<dbReference type="EMBL" id="PQGA01000003">
    <property type="protein sequence ID" value="POR53522.1"/>
    <property type="molecule type" value="Genomic_DNA"/>
</dbReference>
<keyword evidence="3" id="KW-1185">Reference proteome</keyword>
<sequence length="153" mass="16202">MTCATQFQVTHIFDIEGDTIMRTTRARSLVFALSIVAFGLGGSPLVHAQGAPQSIAVQSMATVQSGTGFRASRLVGADVYDTHGSKIGEIDDIVLESPNDGAFAILSVGGFLGMGKHLVAVRFNDLQVSAKQIVLQADKSALKAMPEFNYAKD</sequence>
<dbReference type="Pfam" id="PF05239">
    <property type="entry name" value="PRC"/>
    <property type="match status" value="1"/>
</dbReference>
<accession>A0A2S4MFL3</accession>
<dbReference type="InterPro" id="IPR027275">
    <property type="entry name" value="PRC-brl_dom"/>
</dbReference>
<feature type="domain" description="PRC-barrel" evidence="1">
    <location>
        <begin position="67"/>
        <end position="141"/>
    </location>
</feature>
<dbReference type="PANTHER" id="PTHR36505:SF1">
    <property type="entry name" value="BLR1072 PROTEIN"/>
    <property type="match status" value="1"/>
</dbReference>
<proteinExistence type="predicted"/>
<reference evidence="2 3" key="1">
    <citation type="submission" date="2018-01" db="EMBL/GenBank/DDBJ databases">
        <title>Genomic Encyclopedia of Type Strains, Phase III (KMG-III): the genomes of soil and plant-associated and newly described type strains.</title>
        <authorList>
            <person name="Whitman W."/>
        </authorList>
    </citation>
    <scope>NUCLEOTIDE SEQUENCE [LARGE SCALE GENOMIC DNA]</scope>
    <source>
        <strain evidence="2 3">JCM 18070</strain>
    </source>
</reference>
<protein>
    <submittedName>
        <fullName evidence="2">Sporulation protein YlmC with PRC-barrel domain</fullName>
    </submittedName>
</protein>
<dbReference type="Gene3D" id="2.30.30.240">
    <property type="entry name" value="PRC-barrel domain"/>
    <property type="match status" value="1"/>
</dbReference>
<evidence type="ECO:0000259" key="1">
    <source>
        <dbReference type="Pfam" id="PF05239"/>
    </source>
</evidence>
<dbReference type="AlphaFoldDB" id="A0A2S4MFL3"/>
<dbReference type="Proteomes" id="UP000237381">
    <property type="component" value="Unassembled WGS sequence"/>
</dbReference>
<gene>
    <name evidence="2" type="ORF">B0G62_10394</name>
</gene>
<name>A0A2S4MFL3_9BURK</name>
<organism evidence="2 3">
    <name type="scientific">Paraburkholderia eburnea</name>
    <dbReference type="NCBI Taxonomy" id="1189126"/>
    <lineage>
        <taxon>Bacteria</taxon>
        <taxon>Pseudomonadati</taxon>
        <taxon>Pseudomonadota</taxon>
        <taxon>Betaproteobacteria</taxon>
        <taxon>Burkholderiales</taxon>
        <taxon>Burkholderiaceae</taxon>
        <taxon>Paraburkholderia</taxon>
    </lineage>
</organism>
<evidence type="ECO:0000313" key="3">
    <source>
        <dbReference type="Proteomes" id="UP000237381"/>
    </source>
</evidence>
<dbReference type="SUPFAM" id="SSF50346">
    <property type="entry name" value="PRC-barrel domain"/>
    <property type="match status" value="1"/>
</dbReference>
<evidence type="ECO:0000313" key="2">
    <source>
        <dbReference type="EMBL" id="POR53522.1"/>
    </source>
</evidence>